<dbReference type="Proteomes" id="UP000617628">
    <property type="component" value="Unassembled WGS sequence"/>
</dbReference>
<keyword evidence="3" id="KW-0238">DNA-binding</keyword>
<organism evidence="6 7">
    <name type="scientific">Pelagicoccus mobilis</name>
    <dbReference type="NCBI Taxonomy" id="415221"/>
    <lineage>
        <taxon>Bacteria</taxon>
        <taxon>Pseudomonadati</taxon>
        <taxon>Verrucomicrobiota</taxon>
        <taxon>Opitutia</taxon>
        <taxon>Puniceicoccales</taxon>
        <taxon>Pelagicoccaceae</taxon>
        <taxon>Pelagicoccus</taxon>
    </lineage>
</organism>
<dbReference type="InterPro" id="IPR036086">
    <property type="entry name" value="ParB/Sulfiredoxin_sf"/>
</dbReference>
<sequence length="322" mass="34817">MAKAKPRLGKGLAGLISGNTAKKSASPAAKKAAPAKKAVAKKAAAKAKPSAEEAVGNPSFLELPVSKVQPNPFQPRREFEESQLHDLAESIRSEGLIQPIVVREVDGRYQLIAGERRWRAFKHLKLGKIPARIIKAGDSSSASMALIENLQRENLNPIEESMGFASLLRDFDLTQEQVAERVGKGRATIANSLRLLTLPEEVRGYLSTGLLSTGHAKVLLGLEAKPEQTLIARRIIEEGVSVRGTESLIDSMKRSGKGKQSSGRAVSPAEAAAIEDIEKRMVTFLNAKVALKHAPKKGKIVIEYTGNDDLQRILEKIGLEEG</sequence>
<dbReference type="SUPFAM" id="SSF110849">
    <property type="entry name" value="ParB/Sulfiredoxin"/>
    <property type="match status" value="1"/>
</dbReference>
<accession>A0A934RUH0</accession>
<keyword evidence="2" id="KW-0159">Chromosome partition</keyword>
<reference evidence="6" key="1">
    <citation type="submission" date="2021-01" db="EMBL/GenBank/DDBJ databases">
        <title>Modified the classification status of verrucomicrobia.</title>
        <authorList>
            <person name="Feng X."/>
        </authorList>
    </citation>
    <scope>NUCLEOTIDE SEQUENCE</scope>
    <source>
        <strain evidence="6">KCTC 13126</strain>
    </source>
</reference>
<dbReference type="PANTHER" id="PTHR33375">
    <property type="entry name" value="CHROMOSOME-PARTITIONING PROTEIN PARB-RELATED"/>
    <property type="match status" value="1"/>
</dbReference>
<comment type="similarity">
    <text evidence="1">Belongs to the ParB family.</text>
</comment>
<evidence type="ECO:0000256" key="3">
    <source>
        <dbReference type="ARBA" id="ARBA00023125"/>
    </source>
</evidence>
<dbReference type="InterPro" id="IPR050336">
    <property type="entry name" value="Chromosome_partition/occlusion"/>
</dbReference>
<dbReference type="SMART" id="SM00470">
    <property type="entry name" value="ParB"/>
    <property type="match status" value="1"/>
</dbReference>
<dbReference type="NCBIfam" id="TIGR00180">
    <property type="entry name" value="parB_part"/>
    <property type="match status" value="1"/>
</dbReference>
<dbReference type="FunFam" id="3.90.1530.30:FF:000001">
    <property type="entry name" value="Chromosome partitioning protein ParB"/>
    <property type="match status" value="1"/>
</dbReference>
<evidence type="ECO:0000259" key="5">
    <source>
        <dbReference type="SMART" id="SM00470"/>
    </source>
</evidence>
<dbReference type="AlphaFoldDB" id="A0A934RUH0"/>
<feature type="compositionally biased region" description="Low complexity" evidence="4">
    <location>
        <begin position="46"/>
        <end position="55"/>
    </location>
</feature>
<dbReference type="Pfam" id="PF17762">
    <property type="entry name" value="HTH_ParB"/>
    <property type="match status" value="1"/>
</dbReference>
<dbReference type="GO" id="GO:0003677">
    <property type="term" value="F:DNA binding"/>
    <property type="evidence" value="ECO:0007669"/>
    <property type="project" value="UniProtKB-KW"/>
</dbReference>
<dbReference type="GO" id="GO:0005694">
    <property type="term" value="C:chromosome"/>
    <property type="evidence" value="ECO:0007669"/>
    <property type="project" value="TreeGrafter"/>
</dbReference>
<keyword evidence="7" id="KW-1185">Reference proteome</keyword>
<dbReference type="SUPFAM" id="SSF109709">
    <property type="entry name" value="KorB DNA-binding domain-like"/>
    <property type="match status" value="1"/>
</dbReference>
<dbReference type="InterPro" id="IPR057240">
    <property type="entry name" value="ParB_dimer_C"/>
</dbReference>
<evidence type="ECO:0000313" key="7">
    <source>
        <dbReference type="Proteomes" id="UP000617628"/>
    </source>
</evidence>
<dbReference type="EMBL" id="JAENIL010000011">
    <property type="protein sequence ID" value="MBK1876643.1"/>
    <property type="molecule type" value="Genomic_DNA"/>
</dbReference>
<feature type="region of interest" description="Disordered" evidence="4">
    <location>
        <begin position="1"/>
        <end position="56"/>
    </location>
</feature>
<dbReference type="InterPro" id="IPR041468">
    <property type="entry name" value="HTH_ParB/Spo0J"/>
</dbReference>
<dbReference type="Pfam" id="PF23552">
    <property type="entry name" value="ParB_C"/>
    <property type="match status" value="1"/>
</dbReference>
<dbReference type="RefSeq" id="WP_200354860.1">
    <property type="nucleotide sequence ID" value="NZ_JAENIL010000011.1"/>
</dbReference>
<evidence type="ECO:0000313" key="6">
    <source>
        <dbReference type="EMBL" id="MBK1876643.1"/>
    </source>
</evidence>
<feature type="domain" description="ParB-like N-terminal" evidence="5">
    <location>
        <begin position="61"/>
        <end position="150"/>
    </location>
</feature>
<dbReference type="InterPro" id="IPR004437">
    <property type="entry name" value="ParB/RepB/Spo0J"/>
</dbReference>
<comment type="caution">
    <text evidence="6">The sequence shown here is derived from an EMBL/GenBank/DDBJ whole genome shotgun (WGS) entry which is preliminary data.</text>
</comment>
<dbReference type="InterPro" id="IPR003115">
    <property type="entry name" value="ParB_N"/>
</dbReference>
<evidence type="ECO:0000256" key="1">
    <source>
        <dbReference type="ARBA" id="ARBA00006295"/>
    </source>
</evidence>
<dbReference type="GO" id="GO:0007059">
    <property type="term" value="P:chromosome segregation"/>
    <property type="evidence" value="ECO:0007669"/>
    <property type="project" value="UniProtKB-KW"/>
</dbReference>
<feature type="compositionally biased region" description="Low complexity" evidence="4">
    <location>
        <begin position="21"/>
        <end position="37"/>
    </location>
</feature>
<dbReference type="PANTHER" id="PTHR33375:SF1">
    <property type="entry name" value="CHROMOSOME-PARTITIONING PROTEIN PARB-RELATED"/>
    <property type="match status" value="1"/>
</dbReference>
<proteinExistence type="inferred from homology"/>
<evidence type="ECO:0000256" key="2">
    <source>
        <dbReference type="ARBA" id="ARBA00022829"/>
    </source>
</evidence>
<name>A0A934RUH0_9BACT</name>
<dbReference type="CDD" id="cd16393">
    <property type="entry name" value="SPO0J_N"/>
    <property type="match status" value="1"/>
</dbReference>
<dbReference type="Gene3D" id="3.90.1530.30">
    <property type="match status" value="1"/>
</dbReference>
<dbReference type="Pfam" id="PF02195">
    <property type="entry name" value="ParB_N"/>
    <property type="match status" value="1"/>
</dbReference>
<gene>
    <name evidence="6" type="ORF">JIN87_07175</name>
</gene>
<evidence type="ECO:0000256" key="4">
    <source>
        <dbReference type="SAM" id="MobiDB-lite"/>
    </source>
</evidence>
<dbReference type="Gene3D" id="1.10.10.2830">
    <property type="match status" value="1"/>
</dbReference>
<dbReference type="FunFam" id="1.10.10.2830:FF:000001">
    <property type="entry name" value="Chromosome partitioning protein ParB"/>
    <property type="match status" value="1"/>
</dbReference>
<protein>
    <submittedName>
        <fullName evidence="6">ParB/RepB/Spo0J family partition protein</fullName>
    </submittedName>
</protein>